<dbReference type="InterPro" id="IPR028994">
    <property type="entry name" value="Integrin_alpha_N"/>
</dbReference>
<dbReference type="Proteomes" id="UP000613030">
    <property type="component" value="Unassembled WGS sequence"/>
</dbReference>
<evidence type="ECO:0000259" key="4">
    <source>
        <dbReference type="Pfam" id="PF07593"/>
    </source>
</evidence>
<dbReference type="Gene3D" id="2.130.10.130">
    <property type="entry name" value="Integrin alpha, N-terminal"/>
    <property type="match status" value="3"/>
</dbReference>
<reference evidence="5 6" key="1">
    <citation type="submission" date="2021-01" db="EMBL/GenBank/DDBJ databases">
        <title>Chryseolinea sp. Jin1 Genome sequencing and assembly.</title>
        <authorList>
            <person name="Kim I."/>
        </authorList>
    </citation>
    <scope>NUCLEOTIDE SEQUENCE [LARGE SCALE GENOMIC DNA]</scope>
    <source>
        <strain evidence="5 6">Jin1</strain>
    </source>
</reference>
<dbReference type="InterPro" id="IPR018247">
    <property type="entry name" value="EF_Hand_1_Ca_BS"/>
</dbReference>
<keyword evidence="1" id="KW-0732">Signal</keyword>
<dbReference type="SMART" id="SM00191">
    <property type="entry name" value="Int_alpha"/>
    <property type="match status" value="4"/>
</dbReference>
<dbReference type="SUPFAM" id="SSF69318">
    <property type="entry name" value="Integrin alpha N-terminal domain"/>
    <property type="match status" value="3"/>
</dbReference>
<dbReference type="PROSITE" id="PS51257">
    <property type="entry name" value="PROKAR_LIPOPROTEIN"/>
    <property type="match status" value="1"/>
</dbReference>
<keyword evidence="6" id="KW-1185">Reference proteome</keyword>
<dbReference type="PROSITE" id="PS00018">
    <property type="entry name" value="EF_HAND_1"/>
    <property type="match status" value="1"/>
</dbReference>
<dbReference type="Pfam" id="PF07593">
    <property type="entry name" value="UnbV_ASPIC"/>
    <property type="match status" value="1"/>
</dbReference>
<name>A0ABS1KPJ2_9BACT</name>
<dbReference type="EMBL" id="JAERRB010000002">
    <property type="protein sequence ID" value="MBL0741248.1"/>
    <property type="molecule type" value="Genomic_DNA"/>
</dbReference>
<dbReference type="InterPro" id="IPR013517">
    <property type="entry name" value="FG-GAP"/>
</dbReference>
<dbReference type="InterPro" id="IPR013519">
    <property type="entry name" value="Int_alpha_beta-p"/>
</dbReference>
<evidence type="ECO:0000313" key="6">
    <source>
        <dbReference type="Proteomes" id="UP000613030"/>
    </source>
</evidence>
<dbReference type="Pfam" id="PF13517">
    <property type="entry name" value="FG-GAP_3"/>
    <property type="match status" value="8"/>
</dbReference>
<dbReference type="RefSeq" id="WP_202008604.1">
    <property type="nucleotide sequence ID" value="NZ_JAERRB010000002.1"/>
</dbReference>
<organism evidence="5 6">
    <name type="scientific">Chryseolinea lacunae</name>
    <dbReference type="NCBI Taxonomy" id="2801331"/>
    <lineage>
        <taxon>Bacteria</taxon>
        <taxon>Pseudomonadati</taxon>
        <taxon>Bacteroidota</taxon>
        <taxon>Cytophagia</taxon>
        <taxon>Cytophagales</taxon>
        <taxon>Fulvivirgaceae</taxon>
        <taxon>Chryseolinea</taxon>
    </lineage>
</organism>
<protein>
    <submittedName>
        <fullName evidence="5">VCBS repeat-containing protein</fullName>
    </submittedName>
</protein>
<dbReference type="InterPro" id="IPR027039">
    <property type="entry name" value="Crtac1"/>
</dbReference>
<evidence type="ECO:0000313" key="5">
    <source>
        <dbReference type="EMBL" id="MBL0741248.1"/>
    </source>
</evidence>
<comment type="caution">
    <text evidence="5">The sequence shown here is derived from an EMBL/GenBank/DDBJ whole genome shotgun (WGS) entry which is preliminary data.</text>
</comment>
<gene>
    <name evidence="5" type="ORF">JI741_08450</name>
</gene>
<keyword evidence="3" id="KW-0325">Glycoprotein</keyword>
<dbReference type="PANTHER" id="PTHR16026">
    <property type="entry name" value="CARTILAGE ACIDIC PROTEIN 1"/>
    <property type="match status" value="1"/>
</dbReference>
<dbReference type="PANTHER" id="PTHR16026:SF0">
    <property type="entry name" value="CARTILAGE ACIDIC PROTEIN 1"/>
    <property type="match status" value="1"/>
</dbReference>
<evidence type="ECO:0000256" key="3">
    <source>
        <dbReference type="ARBA" id="ARBA00023180"/>
    </source>
</evidence>
<evidence type="ECO:0000256" key="1">
    <source>
        <dbReference type="ARBA" id="ARBA00022729"/>
    </source>
</evidence>
<keyword evidence="2" id="KW-0677">Repeat</keyword>
<accession>A0ABS1KPJ2</accession>
<sequence>MRLLQICLLYILFSCSRHPDPLFKTLSSAETGIEFANTLVYSDTLTVLDFEYLFNGGGVGIGDVNNDGLQDLYFSANMTSGKLYLNKGDFKFEDITEKAGLITTAWVNGVTMIDINQDGFTDIFLSVAGTRHTPSPRRKNLLYINNGNNTFTESAAAYGLQGTGHNIQTAFLDYDKDGDLDVYILRNAFVEYSRNRARPKSVKGESSTTDQLYRNNGDNTFTDVSAEAGITIEGFGLGVQVCDLNDDGWPDVFVSNDFITNDLVYMNNRDGTFSNRAGAMLKHQTYNAMGNDVADINNDGLVDVVEVDMLPEDNLRWKVTIMGNTYDEFQNGLHYGYEPQYLRNTLQINNGNGTFSDIGYLAGIEATDWSWSPLLADYDNDGLKDLFITNGYRQDITNLDFIKFSERALRMGTAEGNKKERLDMLAKVPGIKVHKYIYKNNGDLTFTDQSDAWGFTEPLYSNGAVYADLDNDGDLDLVVNNIDAPASVMKNTTPHEAGAKTKANFLRVKFLGTPKNRDGWETKVYLRYKGRLQYQYFTPVRGYLSSVEPFLHFGVDSAAVVDSVEVIWPDGRYELLQDVKTNQVITLNHNASKPRDEKPEPTPNTPFAEVLPAHQAIYKHEENDYVDFKTQPLLPHMHSRNGPGIAVADVNADGFEDFFVGGASQHRGALFLQDKDGHFKKSDLPKNDTTSEDMGVLFFDADGDGDPDLYVASGGSEETKDSPHYIDHLYVNDGKGNFAPAEDVMSPYAQSGSGVIAADYDHDGDLDLFVGGRLIPREYPLPAASYIFRNDSRQGNLKFTDVTSQVAPALLKAGLVTTALWTDVDNDGWIDLLMVGEFMPVTCLRNDGGKTFAPWGTTSLANSSGWWNSLTSGDFDNDGDTDYIGGNLGLNSRYKASEKEPLRIYASDYDKTGSVDPVMTMYWDGTQQIVHSWDDMVKQMSPIRIRFRTYQPYAEATFEDSFLKSETDAAYHASAQWLSTSYIENVGKGEFKITALPVQAQFAPVYGMVTLDADGDGNEDVLLSGNSYATEVSTGRYDAFTGLLLKGDGHGNFNAQTIGQSGFVVDKDAKGMARLVAADNRDVIVSGVNNDALQLRVSRDAGKYLRASNRSAYALLKLKNGKTRRHEFYFGSTYLSQSSRTLRLTDDVVSFTLYDFSGKPEQP</sequence>
<proteinExistence type="predicted"/>
<dbReference type="InterPro" id="IPR011519">
    <property type="entry name" value="UnbV_ASPIC"/>
</dbReference>
<feature type="domain" description="ASPIC/UnbV" evidence="4">
    <location>
        <begin position="522"/>
        <end position="586"/>
    </location>
</feature>
<evidence type="ECO:0000256" key="2">
    <source>
        <dbReference type="ARBA" id="ARBA00022737"/>
    </source>
</evidence>